<dbReference type="InterPro" id="IPR011009">
    <property type="entry name" value="Kinase-like_dom_sf"/>
</dbReference>
<dbReference type="PROSITE" id="PS50011">
    <property type="entry name" value="PROTEIN_KINASE_DOM"/>
    <property type="match status" value="1"/>
</dbReference>
<proteinExistence type="predicted"/>
<dbReference type="InterPro" id="IPR059179">
    <property type="entry name" value="MLKL-like_MCAfunc"/>
</dbReference>
<gene>
    <name evidence="2" type="ORF">AAF712_014596</name>
</gene>
<dbReference type="Pfam" id="PF07714">
    <property type="entry name" value="PK_Tyr_Ser-Thr"/>
    <property type="match status" value="1"/>
</dbReference>
<keyword evidence="3" id="KW-1185">Reference proteome</keyword>
<dbReference type="InterPro" id="IPR036537">
    <property type="entry name" value="Adaptor_Cbl_N_dom_sf"/>
</dbReference>
<protein>
    <recommendedName>
        <fullName evidence="1">Protein kinase domain-containing protein</fullName>
    </recommendedName>
</protein>
<dbReference type="InterPro" id="IPR001245">
    <property type="entry name" value="Ser-Thr/Tyr_kinase_cat_dom"/>
</dbReference>
<dbReference type="EMBL" id="JBBXMP010000282">
    <property type="protein sequence ID" value="KAL0058713.1"/>
    <property type="molecule type" value="Genomic_DNA"/>
</dbReference>
<accession>A0ABR2ZD73</accession>
<sequence length="524" mass="59262">MGNTSQFLLSLGKTLAQITADFAPVPGLCPAAELLCGVIALCENVVANRHEARQLTERCYSLLVAAREQETKIPNSLLHAFHDINDCLLDIQTRMHGWASLPRVKAFMQQQDIKRDIEAAHSRISDCYLRFQLASDIEVNRWKEEFTANARLDHQEVLTYLADIQNGQSITNETLQEQRETINQMMTLLQGALGEHKLPSDRMHNGLSSNLYQIQYESKDLLPDMHLNRGEVIRIGQFPVSGTAAMDIYEGLYLQREKVAIKVVRAVSSNEQSMRRFKREVKIWADIWNVDRGRHILPFYGFCQDDGPFPYMISPWQANGNSMEYVRRMDRAVDYRRMVLMLDSSATTERSLKICLQVTGIAKGLRVLHSMKPSVVHGDLKAVNIVVDSHGNPLIADFGLSQVVEDITGIPFTQSRGVSDSYRWFAPEVCVGQGALSKHSDIYAFAMTSLELFTHAQPYANIKHTTEVVIKTSQGMFPLQPADPRVTERGLGDEMWHLMTLCWNRNPPSRPDIEGVLSRLEAMS</sequence>
<feature type="domain" description="Protein kinase" evidence="1">
    <location>
        <begin position="227"/>
        <end position="523"/>
    </location>
</feature>
<dbReference type="Gene3D" id="1.20.930.20">
    <property type="entry name" value="Adaptor protein Cbl, N-terminal domain"/>
    <property type="match status" value="1"/>
</dbReference>
<dbReference type="Proteomes" id="UP001437256">
    <property type="component" value="Unassembled WGS sequence"/>
</dbReference>
<dbReference type="SMART" id="SM00220">
    <property type="entry name" value="S_TKc"/>
    <property type="match status" value="1"/>
</dbReference>
<dbReference type="Gene3D" id="1.10.510.10">
    <property type="entry name" value="Transferase(Phosphotransferase) domain 1"/>
    <property type="match status" value="1"/>
</dbReference>
<dbReference type="InterPro" id="IPR000719">
    <property type="entry name" value="Prot_kinase_dom"/>
</dbReference>
<dbReference type="InterPro" id="IPR050167">
    <property type="entry name" value="Ser_Thr_protein_kinase"/>
</dbReference>
<dbReference type="CDD" id="cd21037">
    <property type="entry name" value="MLKL_NTD"/>
    <property type="match status" value="1"/>
</dbReference>
<name>A0ABR2ZD73_9AGAR</name>
<dbReference type="PROSITE" id="PS00108">
    <property type="entry name" value="PROTEIN_KINASE_ST"/>
    <property type="match status" value="1"/>
</dbReference>
<reference evidence="2 3" key="1">
    <citation type="submission" date="2024-05" db="EMBL/GenBank/DDBJ databases">
        <title>A draft genome resource for the thread blight pathogen Marasmius tenuissimus strain MS-2.</title>
        <authorList>
            <person name="Yulfo-Soto G.E."/>
            <person name="Baruah I.K."/>
            <person name="Amoako-Attah I."/>
            <person name="Bukari Y."/>
            <person name="Meinhardt L.W."/>
            <person name="Bailey B.A."/>
            <person name="Cohen S.P."/>
        </authorList>
    </citation>
    <scope>NUCLEOTIDE SEQUENCE [LARGE SCALE GENOMIC DNA]</scope>
    <source>
        <strain evidence="2 3">MS-2</strain>
    </source>
</reference>
<organism evidence="2 3">
    <name type="scientific">Marasmius tenuissimus</name>
    <dbReference type="NCBI Taxonomy" id="585030"/>
    <lineage>
        <taxon>Eukaryota</taxon>
        <taxon>Fungi</taxon>
        <taxon>Dikarya</taxon>
        <taxon>Basidiomycota</taxon>
        <taxon>Agaricomycotina</taxon>
        <taxon>Agaricomycetes</taxon>
        <taxon>Agaricomycetidae</taxon>
        <taxon>Agaricales</taxon>
        <taxon>Marasmiineae</taxon>
        <taxon>Marasmiaceae</taxon>
        <taxon>Marasmius</taxon>
    </lineage>
</organism>
<evidence type="ECO:0000259" key="1">
    <source>
        <dbReference type="PROSITE" id="PS50011"/>
    </source>
</evidence>
<dbReference type="SUPFAM" id="SSF56112">
    <property type="entry name" value="Protein kinase-like (PK-like)"/>
    <property type="match status" value="1"/>
</dbReference>
<dbReference type="PANTHER" id="PTHR23257">
    <property type="entry name" value="SERINE-THREONINE PROTEIN KINASE"/>
    <property type="match status" value="1"/>
</dbReference>
<evidence type="ECO:0000313" key="2">
    <source>
        <dbReference type="EMBL" id="KAL0058713.1"/>
    </source>
</evidence>
<dbReference type="PANTHER" id="PTHR23257:SF963">
    <property type="entry name" value="AT08303P"/>
    <property type="match status" value="1"/>
</dbReference>
<dbReference type="InterPro" id="IPR008271">
    <property type="entry name" value="Ser/Thr_kinase_AS"/>
</dbReference>
<comment type="caution">
    <text evidence="2">The sequence shown here is derived from an EMBL/GenBank/DDBJ whole genome shotgun (WGS) entry which is preliminary data.</text>
</comment>
<evidence type="ECO:0000313" key="3">
    <source>
        <dbReference type="Proteomes" id="UP001437256"/>
    </source>
</evidence>